<accession>A0A941DNY1</accession>
<evidence type="ECO:0000313" key="2">
    <source>
        <dbReference type="Proteomes" id="UP000680067"/>
    </source>
</evidence>
<evidence type="ECO:0000313" key="1">
    <source>
        <dbReference type="EMBL" id="MBR7783524.1"/>
    </source>
</evidence>
<protein>
    <submittedName>
        <fullName evidence="1">DUF1800 domain-containing protein</fullName>
    </submittedName>
</protein>
<dbReference type="Pfam" id="PF08811">
    <property type="entry name" value="DUF1800"/>
    <property type="match status" value="1"/>
</dbReference>
<gene>
    <name evidence="1" type="ORF">KDM89_15370</name>
</gene>
<reference evidence="1" key="1">
    <citation type="submission" date="2021-04" db="EMBL/GenBank/DDBJ databases">
        <title>novel species isolated from subtropical streams in China.</title>
        <authorList>
            <person name="Lu H."/>
        </authorList>
    </citation>
    <scope>NUCLEOTIDE SEQUENCE</scope>
    <source>
        <strain evidence="1">LFS511W</strain>
    </source>
</reference>
<dbReference type="InterPro" id="IPR014917">
    <property type="entry name" value="DUF1800"/>
</dbReference>
<dbReference type="PANTHER" id="PTHR43737">
    <property type="entry name" value="BLL7424 PROTEIN"/>
    <property type="match status" value="1"/>
</dbReference>
<sequence length="565" mass="59765">METETERPQAQEQQAASVRGALAVGAATVALAACGGGGGGAGDSSGGSGGGVTPPVALSDTDAARFLSQAAVGISRAQITRVKAIGYSAWIDEQMTMAGSGTRWDWLKAKGYDVAANIFTQNGFDNVVWGKLISAQDTLRQRVTQALSEIIVVGIDGLVGAGWQSFSAAAFLDMLEANCFGNFRTLLEGVSTSAAMGQYLTFRGNVKFNAKTGALPDENYAREIMQLFSIGLIQLNLDGTPKLQNGVQQETYTNDDIGGLARIFTGWDFDLSTSDTTTPEFLRRPMTQVAARHETGASTFLGSTVPAGADGVAHLKAALDIIFAHPNVAPFISRQLIQRLVTSNPSAAYVQRISTVFNSDSKGVKGNLAAVVKAILLDDEARNAANLVNPQFGKLREPIYRFLAWARAFNVQSVSGLWNVGNTSSTSNSLGQSPSRSGSVFNFFRPGYVPPNSGIAGASLVAPEFQIVNESTVVAYVNYMQRIVSGANTDLVADYSSLIPMATTSKTLLNEVNLLLAAGQLSDVTINTITAAIDSMPSDTDARKLNRIYAALTLVLASPEFIVSK</sequence>
<organism evidence="1 2">
    <name type="scientific">Undibacterium luofuense</name>
    <dbReference type="NCBI Taxonomy" id="2828733"/>
    <lineage>
        <taxon>Bacteria</taxon>
        <taxon>Pseudomonadati</taxon>
        <taxon>Pseudomonadota</taxon>
        <taxon>Betaproteobacteria</taxon>
        <taxon>Burkholderiales</taxon>
        <taxon>Oxalobacteraceae</taxon>
        <taxon>Undibacterium</taxon>
    </lineage>
</organism>
<keyword evidence="2" id="KW-1185">Reference proteome</keyword>
<dbReference type="Proteomes" id="UP000680067">
    <property type="component" value="Unassembled WGS sequence"/>
</dbReference>
<name>A0A941DNY1_9BURK</name>
<dbReference type="EMBL" id="JAGSPN010000012">
    <property type="protein sequence ID" value="MBR7783524.1"/>
    <property type="molecule type" value="Genomic_DNA"/>
</dbReference>
<dbReference type="PANTHER" id="PTHR43737:SF1">
    <property type="entry name" value="DUF1501 DOMAIN-CONTAINING PROTEIN"/>
    <property type="match status" value="1"/>
</dbReference>
<dbReference type="PROSITE" id="PS51257">
    <property type="entry name" value="PROKAR_LIPOPROTEIN"/>
    <property type="match status" value="1"/>
</dbReference>
<comment type="caution">
    <text evidence="1">The sequence shown here is derived from an EMBL/GenBank/DDBJ whole genome shotgun (WGS) entry which is preliminary data.</text>
</comment>
<dbReference type="AlphaFoldDB" id="A0A941DNY1"/>
<proteinExistence type="predicted"/>